<dbReference type="Gene3D" id="3.30.70.240">
    <property type="match status" value="1"/>
</dbReference>
<dbReference type="GO" id="GO:0003746">
    <property type="term" value="F:translation elongation factor activity"/>
    <property type="evidence" value="ECO:0007669"/>
    <property type="project" value="UniProtKB-UniRule"/>
</dbReference>
<dbReference type="Pfam" id="PF03144">
    <property type="entry name" value="GTP_EFTU_D2"/>
    <property type="match status" value="1"/>
</dbReference>
<keyword evidence="7 8" id="KW-0342">GTP-binding</keyword>
<evidence type="ECO:0000256" key="7">
    <source>
        <dbReference type="ARBA" id="ARBA00023134"/>
    </source>
</evidence>
<dbReference type="FunFam" id="3.30.230.10:FF:000003">
    <property type="entry name" value="Elongation factor G"/>
    <property type="match status" value="1"/>
</dbReference>
<dbReference type="Gene3D" id="3.30.230.10">
    <property type="match status" value="1"/>
</dbReference>
<dbReference type="eggNOG" id="COG0480">
    <property type="taxonomic scope" value="Bacteria"/>
</dbReference>
<dbReference type="Pfam" id="PF03764">
    <property type="entry name" value="EFG_IV"/>
    <property type="match status" value="1"/>
</dbReference>
<dbReference type="InterPro" id="IPR000640">
    <property type="entry name" value="EFG_V-like"/>
</dbReference>
<dbReference type="SUPFAM" id="SSF50447">
    <property type="entry name" value="Translation proteins"/>
    <property type="match status" value="1"/>
</dbReference>
<proteinExistence type="inferred from homology"/>
<evidence type="ECO:0000256" key="5">
    <source>
        <dbReference type="ARBA" id="ARBA00022768"/>
    </source>
</evidence>
<dbReference type="HAMAP" id="MF_00054_B">
    <property type="entry name" value="EF_G_EF_2_B"/>
    <property type="match status" value="1"/>
</dbReference>
<dbReference type="Pfam" id="PF14492">
    <property type="entry name" value="EFG_III"/>
    <property type="match status" value="1"/>
</dbReference>
<dbReference type="InterPro" id="IPR004540">
    <property type="entry name" value="Transl_elong_EFG/EF2"/>
</dbReference>
<dbReference type="NCBIfam" id="TIGR00231">
    <property type="entry name" value="small_GTP"/>
    <property type="match status" value="1"/>
</dbReference>
<evidence type="ECO:0000313" key="10">
    <source>
        <dbReference type="EMBL" id="AFL98886.1"/>
    </source>
</evidence>
<evidence type="ECO:0000313" key="11">
    <source>
        <dbReference type="Proteomes" id="UP000006053"/>
    </source>
</evidence>
<dbReference type="GO" id="GO:0003924">
    <property type="term" value="F:GTPase activity"/>
    <property type="evidence" value="ECO:0007669"/>
    <property type="project" value="InterPro"/>
</dbReference>
<dbReference type="InterPro" id="IPR047872">
    <property type="entry name" value="EFG_IV"/>
</dbReference>
<dbReference type="PANTHER" id="PTHR43261:SF1">
    <property type="entry name" value="RIBOSOME-RELEASING FACTOR 2, MITOCHONDRIAL"/>
    <property type="match status" value="1"/>
</dbReference>
<dbReference type="CDD" id="cd01434">
    <property type="entry name" value="EFG_mtEFG1_IV"/>
    <property type="match status" value="1"/>
</dbReference>
<dbReference type="GO" id="GO:0032790">
    <property type="term" value="P:ribosome disassembly"/>
    <property type="evidence" value="ECO:0007669"/>
    <property type="project" value="TreeGrafter"/>
</dbReference>
<comment type="similarity">
    <text evidence="1 8">Belongs to the TRAFAC class translation factor GTPase superfamily. Classic translation factor GTPase family. EF-G/EF-2 subfamily.</text>
</comment>
<organism evidence="10 11">
    <name type="scientific">Desulfitobacterium dehalogenans (strain ATCC 51507 / DSM 9161 / JW/IU-DC1)</name>
    <dbReference type="NCBI Taxonomy" id="756499"/>
    <lineage>
        <taxon>Bacteria</taxon>
        <taxon>Bacillati</taxon>
        <taxon>Bacillota</taxon>
        <taxon>Clostridia</taxon>
        <taxon>Eubacteriales</taxon>
        <taxon>Desulfitobacteriaceae</taxon>
        <taxon>Desulfitobacterium</taxon>
    </lineage>
</organism>
<dbReference type="InterPro" id="IPR005225">
    <property type="entry name" value="Small_GTP-bd"/>
</dbReference>
<dbReference type="AlphaFoldDB" id="I4A4K2"/>
<evidence type="ECO:0000256" key="1">
    <source>
        <dbReference type="ARBA" id="ARBA00005870"/>
    </source>
</evidence>
<dbReference type="InterPro" id="IPR009000">
    <property type="entry name" value="Transl_B-barrel_sf"/>
</dbReference>
<protein>
    <recommendedName>
        <fullName evidence="2 8">Elongation factor G</fullName>
        <shortName evidence="8">EF-G</shortName>
    </recommendedName>
</protein>
<dbReference type="KEGG" id="ddh:Desde_0421"/>
<evidence type="ECO:0000256" key="2">
    <source>
        <dbReference type="ARBA" id="ARBA00017872"/>
    </source>
</evidence>
<dbReference type="InterPro" id="IPR009022">
    <property type="entry name" value="EFG_III"/>
</dbReference>
<dbReference type="InterPro" id="IPR041095">
    <property type="entry name" value="EFG_II"/>
</dbReference>
<dbReference type="InterPro" id="IPR035647">
    <property type="entry name" value="EFG_III/V"/>
</dbReference>
<dbReference type="InterPro" id="IPR031157">
    <property type="entry name" value="G_TR_CS"/>
</dbReference>
<dbReference type="InterPro" id="IPR014721">
    <property type="entry name" value="Ribsml_uS5_D2-typ_fold_subgr"/>
</dbReference>
<dbReference type="RefSeq" id="WP_014792381.1">
    <property type="nucleotide sequence ID" value="NC_018017.1"/>
</dbReference>
<dbReference type="InterPro" id="IPR000795">
    <property type="entry name" value="T_Tr_GTP-bd_dom"/>
</dbReference>
<evidence type="ECO:0000256" key="3">
    <source>
        <dbReference type="ARBA" id="ARBA00022490"/>
    </source>
</evidence>
<dbReference type="PROSITE" id="PS00301">
    <property type="entry name" value="G_TR_1"/>
    <property type="match status" value="1"/>
</dbReference>
<dbReference type="FunFam" id="3.30.70.870:FF:000001">
    <property type="entry name" value="Elongation factor G"/>
    <property type="match status" value="1"/>
</dbReference>
<feature type="binding site" evidence="8">
    <location>
        <begin position="81"/>
        <end position="85"/>
    </location>
    <ligand>
        <name>GTP</name>
        <dbReference type="ChEBI" id="CHEBI:37565"/>
    </ligand>
</feature>
<dbReference type="Gene3D" id="2.40.30.10">
    <property type="entry name" value="Translation factors"/>
    <property type="match status" value="1"/>
</dbReference>
<dbReference type="CDD" id="cd04088">
    <property type="entry name" value="EFG_mtEFG_II"/>
    <property type="match status" value="1"/>
</dbReference>
<dbReference type="SUPFAM" id="SSF54211">
    <property type="entry name" value="Ribosomal protein S5 domain 2-like"/>
    <property type="match status" value="1"/>
</dbReference>
<name>I4A4K2_DESDJ</name>
<dbReference type="Gene3D" id="3.40.50.300">
    <property type="entry name" value="P-loop containing nucleotide triphosphate hydrolases"/>
    <property type="match status" value="1"/>
</dbReference>
<dbReference type="NCBIfam" id="TIGR00484">
    <property type="entry name" value="EF-G"/>
    <property type="match status" value="1"/>
</dbReference>
<reference evidence="10 11" key="2">
    <citation type="journal article" date="2015" name="J. Bacteriol.">
        <title>Genomic, proteomic, and biochemical analysis of the organohalide respiratory pathway in Desulfitobacterium dehalogenans.</title>
        <authorList>
            <person name="Kruse T."/>
            <person name="van de Pas B.A."/>
            <person name="Atteia A."/>
            <person name="Krab K."/>
            <person name="Hagen W.R."/>
            <person name="Goodwin L."/>
            <person name="Chain P."/>
            <person name="Boeren S."/>
            <person name="Maphosa F."/>
            <person name="Schraa G."/>
            <person name="de Vos W.M."/>
            <person name="van der Oost J."/>
            <person name="Smidt H."/>
            <person name="Stams A.J."/>
        </authorList>
    </citation>
    <scope>NUCLEOTIDE SEQUENCE [LARGE SCALE GENOMIC DNA]</scope>
    <source>
        <strain evidence="11">ATCC 51507 / DSM 9161 / JW/IU-DC1</strain>
    </source>
</reference>
<dbReference type="FunFam" id="3.40.50.300:FF:000029">
    <property type="entry name" value="Elongation factor G"/>
    <property type="match status" value="1"/>
</dbReference>
<dbReference type="SMART" id="SM00838">
    <property type="entry name" value="EFG_C"/>
    <property type="match status" value="1"/>
</dbReference>
<dbReference type="NCBIfam" id="NF009381">
    <property type="entry name" value="PRK12740.1-5"/>
    <property type="match status" value="1"/>
</dbReference>
<dbReference type="OrthoDB" id="9804431at2"/>
<dbReference type="STRING" id="756499.Desde_0421"/>
<dbReference type="HOGENOM" id="CLU_002794_4_1_9"/>
<keyword evidence="4 8" id="KW-0547">Nucleotide-binding</keyword>
<dbReference type="InterPro" id="IPR027417">
    <property type="entry name" value="P-loop_NTPase"/>
</dbReference>
<evidence type="ECO:0000256" key="4">
    <source>
        <dbReference type="ARBA" id="ARBA00022741"/>
    </source>
</evidence>
<dbReference type="Pfam" id="PF00679">
    <property type="entry name" value="EFG_C"/>
    <property type="match status" value="1"/>
</dbReference>
<dbReference type="PROSITE" id="PS51722">
    <property type="entry name" value="G_TR_2"/>
    <property type="match status" value="1"/>
</dbReference>
<keyword evidence="5 8" id="KW-0251">Elongation factor</keyword>
<dbReference type="FunFam" id="2.40.30.10:FF:000006">
    <property type="entry name" value="Elongation factor G"/>
    <property type="match status" value="1"/>
</dbReference>
<dbReference type="CDD" id="cd16262">
    <property type="entry name" value="EFG_III"/>
    <property type="match status" value="1"/>
</dbReference>
<reference evidence="11" key="1">
    <citation type="submission" date="2012-06" db="EMBL/GenBank/DDBJ databases">
        <title>Complete sequence of Desulfitobacterium dehalogenans ATCC 51507.</title>
        <authorList>
            <person name="Lucas S."/>
            <person name="Han J."/>
            <person name="Lapidus A."/>
            <person name="Cheng J.-F."/>
            <person name="Goodwin L."/>
            <person name="Pitluck S."/>
            <person name="Peters L."/>
            <person name="Ovchinnikova G."/>
            <person name="Teshima H."/>
            <person name="Detter J.C."/>
            <person name="Han C."/>
            <person name="Tapia R."/>
            <person name="Land M."/>
            <person name="Hauser L."/>
            <person name="Kyrpides N."/>
            <person name="Ivanova N."/>
            <person name="Pagani I."/>
            <person name="Kruse T."/>
            <person name="de Vos W.M."/>
            <person name="Smidt H."/>
            <person name="Woyke T."/>
        </authorList>
    </citation>
    <scope>NUCLEOTIDE SEQUENCE [LARGE SCALE GENOMIC DNA]</scope>
    <source>
        <strain evidence="11">ATCC 51507 / DSM 9161 / JW/IU-DC1</strain>
    </source>
</reference>
<dbReference type="Proteomes" id="UP000006053">
    <property type="component" value="Chromosome"/>
</dbReference>
<evidence type="ECO:0000256" key="6">
    <source>
        <dbReference type="ARBA" id="ARBA00022917"/>
    </source>
</evidence>
<feature type="domain" description="Tr-type G" evidence="9">
    <location>
        <begin position="8"/>
        <end position="282"/>
    </location>
</feature>
<dbReference type="NCBIfam" id="NF009379">
    <property type="entry name" value="PRK12740.1-3"/>
    <property type="match status" value="1"/>
</dbReference>
<dbReference type="PRINTS" id="PR00315">
    <property type="entry name" value="ELONGATNFCT"/>
</dbReference>
<sequence length="692" mass="76180">MARQIPLEKTRNIGIMAHIDAGKTTTTERILFYTGRVHKIGETHDGAATMDWMVQEQERGITITSAATTCQWKNHRINIIDTPGHVDFTVEVERSLRVLDGAVAVFCSVGGVEPQSETVWRQADKYGVPRIAYINKMDRLGADFFRGVSMIADRLGANPVPIQLPIGSEENFKGIIDLVTMTARIYTDDLGTASDVADIPGDLVDKANEYREKLLEAVADTDEELMMKYLEGEELTEEEIRNGIRKGTIGLKFIPVVCGSSFKNKGVQPLLDAVVEYMPAPTDVPNIKGVHPETGEADERHSSDTEPFSALAFKIMADPYVGKLAFFRVYSGVLNSGSYVYNSTKGKRERIGRILQMHANHREETPEVYAGDIAAAVGLKDTTTGDTLCDDKAPIILESMQFPDPVINVAIEPKTKADQEKMGTALARLAEEDPTFKMHTDQDSGQTIIEGMGELHLEIIVDRLQREFKVECNVGRPQVAYKETIRRAVKAEGKFVRQSGGRGQYGHCWIEIEPLEQGSGFEFVNKIVGGVIPKEYIAPIGQGIEEALQNGIQAGYPVMDIRATVYDGSYHDVDSSEMAFKIAGSMAFKAGAAKADPAIIEPIMKVEVTVPEEYMGEVIGDMNSRRGRIEGMEATGTAQVVRGFVPLSEMFGYATDLRSKTQGRGTYVMMFDHYEEVPKNIAEGIVAKRAGA</sequence>
<dbReference type="InterPro" id="IPR004161">
    <property type="entry name" value="EFTu-like_2"/>
</dbReference>
<dbReference type="CDD" id="cd01886">
    <property type="entry name" value="EF-G"/>
    <property type="match status" value="1"/>
</dbReference>
<dbReference type="FunFam" id="3.30.70.240:FF:000001">
    <property type="entry name" value="Elongation factor G"/>
    <property type="match status" value="1"/>
</dbReference>
<dbReference type="GO" id="GO:0005737">
    <property type="term" value="C:cytoplasm"/>
    <property type="evidence" value="ECO:0007669"/>
    <property type="project" value="UniProtKB-SubCell"/>
</dbReference>
<dbReference type="SUPFAM" id="SSF54980">
    <property type="entry name" value="EF-G C-terminal domain-like"/>
    <property type="match status" value="2"/>
</dbReference>
<dbReference type="PANTHER" id="PTHR43261">
    <property type="entry name" value="TRANSLATION ELONGATION FACTOR G-RELATED"/>
    <property type="match status" value="1"/>
</dbReference>
<keyword evidence="6 8" id="KW-0648">Protein biosynthesis</keyword>
<dbReference type="CDD" id="cd03713">
    <property type="entry name" value="EFG_mtEFG_C"/>
    <property type="match status" value="1"/>
</dbReference>
<accession>I4A4K2</accession>
<dbReference type="SMART" id="SM00889">
    <property type="entry name" value="EFG_IV"/>
    <property type="match status" value="1"/>
</dbReference>
<evidence type="ECO:0000259" key="9">
    <source>
        <dbReference type="PROSITE" id="PS51722"/>
    </source>
</evidence>
<dbReference type="Pfam" id="PF00009">
    <property type="entry name" value="GTP_EFTU"/>
    <property type="match status" value="1"/>
</dbReference>
<dbReference type="SUPFAM" id="SSF52540">
    <property type="entry name" value="P-loop containing nucleoside triphosphate hydrolases"/>
    <property type="match status" value="1"/>
</dbReference>
<dbReference type="InterPro" id="IPR005517">
    <property type="entry name" value="Transl_elong_EFG/EF2_IV"/>
</dbReference>
<comment type="function">
    <text evidence="8">Catalyzes the GTP-dependent ribosomal translocation step during translation elongation. During this step, the ribosome changes from the pre-translocational (PRE) to the post-translocational (POST) state as the newly formed A-site-bound peptidyl-tRNA and P-site-bound deacylated tRNA move to the P and E sites, respectively. Catalyzes the coordinated movement of the two tRNA molecules, the mRNA and conformational changes in the ribosome.</text>
</comment>
<keyword evidence="3 8" id="KW-0963">Cytoplasm</keyword>
<gene>
    <name evidence="8" type="primary">fusA</name>
    <name evidence="10" type="ordered locus">Desde_0421</name>
</gene>
<evidence type="ECO:0000256" key="8">
    <source>
        <dbReference type="HAMAP-Rule" id="MF_00054"/>
    </source>
</evidence>
<keyword evidence="11" id="KW-1185">Reference proteome</keyword>
<feature type="binding site" evidence="8">
    <location>
        <begin position="17"/>
        <end position="24"/>
    </location>
    <ligand>
        <name>GTP</name>
        <dbReference type="ChEBI" id="CHEBI:37565"/>
    </ligand>
</feature>
<feature type="binding site" evidence="8">
    <location>
        <begin position="135"/>
        <end position="138"/>
    </location>
    <ligand>
        <name>GTP</name>
        <dbReference type="ChEBI" id="CHEBI:37565"/>
    </ligand>
</feature>
<dbReference type="Gene3D" id="3.30.70.870">
    <property type="entry name" value="Elongation Factor G (Translational Gtpase), domain 3"/>
    <property type="match status" value="1"/>
</dbReference>
<dbReference type="InterPro" id="IPR035649">
    <property type="entry name" value="EFG_V"/>
</dbReference>
<dbReference type="InterPro" id="IPR020568">
    <property type="entry name" value="Ribosomal_Su5_D2-typ_SF"/>
</dbReference>
<dbReference type="GO" id="GO:0005525">
    <property type="term" value="F:GTP binding"/>
    <property type="evidence" value="ECO:0007669"/>
    <property type="project" value="UniProtKB-UniRule"/>
</dbReference>
<dbReference type="EMBL" id="CP003348">
    <property type="protein sequence ID" value="AFL98886.1"/>
    <property type="molecule type" value="Genomic_DNA"/>
</dbReference>
<comment type="subcellular location">
    <subcellularLocation>
        <location evidence="8">Cytoplasm</location>
    </subcellularLocation>
</comment>